<evidence type="ECO:0000313" key="8">
    <source>
        <dbReference type="Proteomes" id="UP000480246"/>
    </source>
</evidence>
<evidence type="ECO:0000256" key="3">
    <source>
        <dbReference type="ARBA" id="ARBA00022741"/>
    </source>
</evidence>
<comment type="similarity">
    <text evidence="1">Belongs to the carbohydrate kinase PfkB family.</text>
</comment>
<evidence type="ECO:0000313" key="7">
    <source>
        <dbReference type="EMBL" id="KAB8125930.1"/>
    </source>
</evidence>
<dbReference type="AlphaFoldDB" id="A0A7C8GQA7"/>
<organism evidence="7 8">
    <name type="scientific">Gracilibacillus oryzae</name>
    <dbReference type="NCBI Taxonomy" id="1672701"/>
    <lineage>
        <taxon>Bacteria</taxon>
        <taxon>Bacillati</taxon>
        <taxon>Bacillota</taxon>
        <taxon>Bacilli</taxon>
        <taxon>Bacillales</taxon>
        <taxon>Bacillaceae</taxon>
        <taxon>Gracilibacillus</taxon>
    </lineage>
</organism>
<keyword evidence="2" id="KW-0808">Transferase</keyword>
<evidence type="ECO:0000256" key="4">
    <source>
        <dbReference type="ARBA" id="ARBA00022777"/>
    </source>
</evidence>
<dbReference type="Pfam" id="PF00294">
    <property type="entry name" value="PfkB"/>
    <property type="match status" value="1"/>
</dbReference>
<dbReference type="PANTHER" id="PTHR43085">
    <property type="entry name" value="HEXOKINASE FAMILY MEMBER"/>
    <property type="match status" value="1"/>
</dbReference>
<name>A0A7C8GQA7_9BACI</name>
<accession>A0A7C8GQA7</accession>
<feature type="domain" description="Carbohydrate kinase PfkB" evidence="6">
    <location>
        <begin position="29"/>
        <end position="307"/>
    </location>
</feature>
<evidence type="ECO:0000259" key="6">
    <source>
        <dbReference type="Pfam" id="PF00294"/>
    </source>
</evidence>
<dbReference type="SUPFAM" id="SSF53613">
    <property type="entry name" value="Ribokinase-like"/>
    <property type="match status" value="1"/>
</dbReference>
<dbReference type="InterPro" id="IPR002139">
    <property type="entry name" value="Ribo/fructo_kinase"/>
</dbReference>
<dbReference type="Gene3D" id="3.40.1190.20">
    <property type="match status" value="1"/>
</dbReference>
<gene>
    <name evidence="7" type="ORF">F9U64_21285</name>
</gene>
<protein>
    <submittedName>
        <fullName evidence="7">Carbohydrate kinase</fullName>
    </submittedName>
</protein>
<keyword evidence="8" id="KW-1185">Reference proteome</keyword>
<sequence length="328" mass="35608">MADVAALGEILVDFTSGGISENGSPVFIANPGGAPGNLLVALSRLGKDTTFIGAVGKDKFGMMLEDTLKDYGVSTAGMVHSDIHTTLAFVHINESGDRSFSFCRNPGADVMLSSNELKPDLITGSKIFHVGSLSMTNNPSREATREALKIAKSHKITISCDPNLRLSLWKSQEEAKERIKEILSYADIAKLSEEELEFLTGTNKVEKGASEVLEQYNMSLLFITAGSKGSYCFSEKTGLFEAGMPIKAIDTTGCGDAFFAGILYKVLDNNMQYKGLTEKMIKDLLVFGNAMGAYVARKQGGIPALPDLPEINKFILDKNRKDHEKMKQ</sequence>
<dbReference type="PANTHER" id="PTHR43085:SF1">
    <property type="entry name" value="PSEUDOURIDINE KINASE-RELATED"/>
    <property type="match status" value="1"/>
</dbReference>
<keyword evidence="4 7" id="KW-0418">Kinase</keyword>
<keyword evidence="5" id="KW-0067">ATP-binding</keyword>
<comment type="caution">
    <text evidence="7">The sequence shown here is derived from an EMBL/GenBank/DDBJ whole genome shotgun (WGS) entry which is preliminary data.</text>
</comment>
<dbReference type="PRINTS" id="PR00990">
    <property type="entry name" value="RIBOKINASE"/>
</dbReference>
<dbReference type="GO" id="GO:0016301">
    <property type="term" value="F:kinase activity"/>
    <property type="evidence" value="ECO:0007669"/>
    <property type="project" value="UniProtKB-KW"/>
</dbReference>
<proteinExistence type="inferred from homology"/>
<dbReference type="CDD" id="cd01167">
    <property type="entry name" value="bac_FRK"/>
    <property type="match status" value="1"/>
</dbReference>
<reference evidence="7 8" key="1">
    <citation type="submission" date="2019-10" db="EMBL/GenBank/DDBJ databases">
        <title>Gracilibacillus sp. nov. isolated from rice seeds.</title>
        <authorList>
            <person name="He S."/>
        </authorList>
    </citation>
    <scope>NUCLEOTIDE SEQUENCE [LARGE SCALE GENOMIC DNA]</scope>
    <source>
        <strain evidence="7 8">TD8</strain>
    </source>
</reference>
<dbReference type="GO" id="GO:0005524">
    <property type="term" value="F:ATP binding"/>
    <property type="evidence" value="ECO:0007669"/>
    <property type="project" value="UniProtKB-KW"/>
</dbReference>
<dbReference type="InterPro" id="IPR011611">
    <property type="entry name" value="PfkB_dom"/>
</dbReference>
<dbReference type="Proteomes" id="UP000480246">
    <property type="component" value="Unassembled WGS sequence"/>
</dbReference>
<evidence type="ECO:0000256" key="1">
    <source>
        <dbReference type="ARBA" id="ARBA00010688"/>
    </source>
</evidence>
<dbReference type="RefSeq" id="WP_153406891.1">
    <property type="nucleotide sequence ID" value="NZ_ML762455.1"/>
</dbReference>
<dbReference type="OrthoDB" id="9813569at2"/>
<dbReference type="InterPro" id="IPR029056">
    <property type="entry name" value="Ribokinase-like"/>
</dbReference>
<dbReference type="EMBL" id="WEID01000121">
    <property type="protein sequence ID" value="KAB8125930.1"/>
    <property type="molecule type" value="Genomic_DNA"/>
</dbReference>
<evidence type="ECO:0000256" key="2">
    <source>
        <dbReference type="ARBA" id="ARBA00022679"/>
    </source>
</evidence>
<evidence type="ECO:0000256" key="5">
    <source>
        <dbReference type="ARBA" id="ARBA00022840"/>
    </source>
</evidence>
<dbReference type="InterPro" id="IPR050306">
    <property type="entry name" value="PfkB_Carbo_kinase"/>
</dbReference>
<keyword evidence="3" id="KW-0547">Nucleotide-binding</keyword>